<evidence type="ECO:0000313" key="2">
    <source>
        <dbReference type="EMBL" id="KAH1177065.1"/>
    </source>
</evidence>
<proteinExistence type="predicted"/>
<dbReference type="Proteomes" id="UP000827986">
    <property type="component" value="Unassembled WGS sequence"/>
</dbReference>
<feature type="region of interest" description="Disordered" evidence="1">
    <location>
        <begin position="1"/>
        <end position="114"/>
    </location>
</feature>
<dbReference type="EMBL" id="JAHDVG010000474">
    <property type="protein sequence ID" value="KAH1177065.1"/>
    <property type="molecule type" value="Genomic_DNA"/>
</dbReference>
<evidence type="ECO:0000256" key="1">
    <source>
        <dbReference type="SAM" id="MobiDB-lite"/>
    </source>
</evidence>
<keyword evidence="3" id="KW-1185">Reference proteome</keyword>
<organism evidence="2 3">
    <name type="scientific">Mauremys mutica</name>
    <name type="common">yellowpond turtle</name>
    <dbReference type="NCBI Taxonomy" id="74926"/>
    <lineage>
        <taxon>Eukaryota</taxon>
        <taxon>Metazoa</taxon>
        <taxon>Chordata</taxon>
        <taxon>Craniata</taxon>
        <taxon>Vertebrata</taxon>
        <taxon>Euteleostomi</taxon>
        <taxon>Archelosauria</taxon>
        <taxon>Testudinata</taxon>
        <taxon>Testudines</taxon>
        <taxon>Cryptodira</taxon>
        <taxon>Durocryptodira</taxon>
        <taxon>Testudinoidea</taxon>
        <taxon>Geoemydidae</taxon>
        <taxon>Geoemydinae</taxon>
        <taxon>Mauremys</taxon>
    </lineage>
</organism>
<dbReference type="AlphaFoldDB" id="A0A9D3XDJ9"/>
<sequence length="114" mass="11176">MSPALPEASGEQEDTEAGAGRGAATSSSPAPSSASSGGGARAAAPLPAAGSPSRPGPVERKSMRSAIRCAAALSPAGAREKEAGAGGVSWIPEPTDEARAASSPRGRQLRWAQV</sequence>
<protein>
    <submittedName>
        <fullName evidence="2">Uncharacterized protein</fullName>
    </submittedName>
</protein>
<gene>
    <name evidence="2" type="ORF">KIL84_010767</name>
</gene>
<accession>A0A9D3XDJ9</accession>
<feature type="compositionally biased region" description="Low complexity" evidence="1">
    <location>
        <begin position="22"/>
        <end position="53"/>
    </location>
</feature>
<comment type="caution">
    <text evidence="2">The sequence shown here is derived from an EMBL/GenBank/DDBJ whole genome shotgun (WGS) entry which is preliminary data.</text>
</comment>
<evidence type="ECO:0000313" key="3">
    <source>
        <dbReference type="Proteomes" id="UP000827986"/>
    </source>
</evidence>
<reference evidence="2" key="1">
    <citation type="submission" date="2021-09" db="EMBL/GenBank/DDBJ databases">
        <title>The genome of Mauremys mutica provides insights into the evolution of semi-aquatic lifestyle.</title>
        <authorList>
            <person name="Gong S."/>
            <person name="Gao Y."/>
        </authorList>
    </citation>
    <scope>NUCLEOTIDE SEQUENCE</scope>
    <source>
        <strain evidence="2">MM-2020</strain>
        <tissue evidence="2">Muscle</tissue>
    </source>
</reference>
<name>A0A9D3XDJ9_9SAUR</name>